<reference evidence="2" key="1">
    <citation type="journal article" date="2014" name="Int. J. Syst. Evol. Microbiol.">
        <title>Complete genome sequence of Corynebacterium casei LMG S-19264T (=DSM 44701T), isolated from a smear-ripened cheese.</title>
        <authorList>
            <consortium name="US DOE Joint Genome Institute (JGI-PGF)"/>
            <person name="Walter F."/>
            <person name="Albersmeier A."/>
            <person name="Kalinowski J."/>
            <person name="Ruckert C."/>
        </authorList>
    </citation>
    <scope>NUCLEOTIDE SEQUENCE</scope>
    <source>
        <strain evidence="2">CGMCC 1.15360</strain>
    </source>
</reference>
<feature type="chain" id="PRO_5037656046" evidence="1">
    <location>
        <begin position="20"/>
        <end position="167"/>
    </location>
</feature>
<proteinExistence type="predicted"/>
<dbReference type="AlphaFoldDB" id="A0A916Z479"/>
<name>A0A916Z479_9SPHN</name>
<protein>
    <submittedName>
        <fullName evidence="2">Uncharacterized protein</fullName>
    </submittedName>
</protein>
<dbReference type="PROSITE" id="PS51257">
    <property type="entry name" value="PROKAR_LIPOPROTEIN"/>
    <property type="match status" value="1"/>
</dbReference>
<comment type="caution">
    <text evidence="2">The sequence shown here is derived from an EMBL/GenBank/DDBJ whole genome shotgun (WGS) entry which is preliminary data.</text>
</comment>
<evidence type="ECO:0000313" key="2">
    <source>
        <dbReference type="EMBL" id="GGD75428.1"/>
    </source>
</evidence>
<keyword evidence="3" id="KW-1185">Reference proteome</keyword>
<gene>
    <name evidence="2" type="ORF">GCM10010990_26300</name>
</gene>
<accession>A0A916Z479</accession>
<organism evidence="2 3">
    <name type="scientific">Croceicoccus mobilis</name>
    <dbReference type="NCBI Taxonomy" id="1703339"/>
    <lineage>
        <taxon>Bacteria</taxon>
        <taxon>Pseudomonadati</taxon>
        <taxon>Pseudomonadota</taxon>
        <taxon>Alphaproteobacteria</taxon>
        <taxon>Sphingomonadales</taxon>
        <taxon>Erythrobacteraceae</taxon>
        <taxon>Croceicoccus</taxon>
    </lineage>
</organism>
<dbReference type="OrthoDB" id="7504757at2"/>
<evidence type="ECO:0000256" key="1">
    <source>
        <dbReference type="SAM" id="SignalP"/>
    </source>
</evidence>
<feature type="signal peptide" evidence="1">
    <location>
        <begin position="1"/>
        <end position="19"/>
    </location>
</feature>
<dbReference type="EMBL" id="BMIP01000006">
    <property type="protein sequence ID" value="GGD75428.1"/>
    <property type="molecule type" value="Genomic_DNA"/>
</dbReference>
<keyword evidence="1" id="KW-0732">Signal</keyword>
<dbReference type="Proteomes" id="UP000612349">
    <property type="component" value="Unassembled WGS sequence"/>
</dbReference>
<evidence type="ECO:0000313" key="3">
    <source>
        <dbReference type="Proteomes" id="UP000612349"/>
    </source>
</evidence>
<sequence length="167" mass="17614">MVMKLGSLITATLPLLALAACGEESTPAEDAADVAQVREIHDNPPPVPVDPERISYNDIEKNNLFGAGCGFAPANSLSVIALAQPENGYLKLKGEIIHLSPDKGGAELPMSSWQNYAGEKFAFELKQLPGEGEESGVESTSWPGALTITNAKDQTVYQAEGTLQCGA</sequence>
<reference evidence="2" key="2">
    <citation type="submission" date="2020-09" db="EMBL/GenBank/DDBJ databases">
        <authorList>
            <person name="Sun Q."/>
            <person name="Zhou Y."/>
        </authorList>
    </citation>
    <scope>NUCLEOTIDE SEQUENCE</scope>
    <source>
        <strain evidence="2">CGMCC 1.15360</strain>
    </source>
</reference>